<evidence type="ECO:0000313" key="2">
    <source>
        <dbReference type="EMBL" id="OOF99007.1"/>
    </source>
</evidence>
<dbReference type="OrthoDB" id="2883672at2759"/>
<evidence type="ECO:0000256" key="1">
    <source>
        <dbReference type="SAM" id="MobiDB-lite"/>
    </source>
</evidence>
<accession>A0A1R3RX22</accession>
<dbReference type="AlphaFoldDB" id="A0A1R3RX22"/>
<name>A0A1R3RX22_ASPC5</name>
<reference evidence="3" key="1">
    <citation type="journal article" date="2017" name="Genome Biol.">
        <title>Comparative genomics reveals high biological diversity and specific adaptations in the industrially and medically important fungal genus Aspergillus.</title>
        <authorList>
            <person name="de Vries R.P."/>
            <person name="Riley R."/>
            <person name="Wiebenga A."/>
            <person name="Aguilar-Osorio G."/>
            <person name="Amillis S."/>
            <person name="Uchima C.A."/>
            <person name="Anderluh G."/>
            <person name="Asadollahi M."/>
            <person name="Askin M."/>
            <person name="Barry K."/>
            <person name="Battaglia E."/>
            <person name="Bayram O."/>
            <person name="Benocci T."/>
            <person name="Braus-Stromeyer S.A."/>
            <person name="Caldana C."/>
            <person name="Canovas D."/>
            <person name="Cerqueira G.C."/>
            <person name="Chen F."/>
            <person name="Chen W."/>
            <person name="Choi C."/>
            <person name="Clum A."/>
            <person name="Dos Santos R.A."/>
            <person name="Damasio A.R."/>
            <person name="Diallinas G."/>
            <person name="Emri T."/>
            <person name="Fekete E."/>
            <person name="Flipphi M."/>
            <person name="Freyberg S."/>
            <person name="Gallo A."/>
            <person name="Gournas C."/>
            <person name="Habgood R."/>
            <person name="Hainaut M."/>
            <person name="Harispe M.L."/>
            <person name="Henrissat B."/>
            <person name="Hilden K.S."/>
            <person name="Hope R."/>
            <person name="Hossain A."/>
            <person name="Karabika E."/>
            <person name="Karaffa L."/>
            <person name="Karanyi Z."/>
            <person name="Krasevec N."/>
            <person name="Kuo A."/>
            <person name="Kusch H."/>
            <person name="LaButti K."/>
            <person name="Lagendijk E.L."/>
            <person name="Lapidus A."/>
            <person name="Levasseur A."/>
            <person name="Lindquist E."/>
            <person name="Lipzen A."/>
            <person name="Logrieco A.F."/>
            <person name="MacCabe A."/>
            <person name="Maekelae M.R."/>
            <person name="Malavazi I."/>
            <person name="Melin P."/>
            <person name="Meyer V."/>
            <person name="Mielnichuk N."/>
            <person name="Miskei M."/>
            <person name="Molnar A.P."/>
            <person name="Mule G."/>
            <person name="Ngan C.Y."/>
            <person name="Orejas M."/>
            <person name="Orosz E."/>
            <person name="Ouedraogo J.P."/>
            <person name="Overkamp K.M."/>
            <person name="Park H.-S."/>
            <person name="Perrone G."/>
            <person name="Piumi F."/>
            <person name="Punt P.J."/>
            <person name="Ram A.F."/>
            <person name="Ramon A."/>
            <person name="Rauscher S."/>
            <person name="Record E."/>
            <person name="Riano-Pachon D.M."/>
            <person name="Robert V."/>
            <person name="Roehrig J."/>
            <person name="Ruller R."/>
            <person name="Salamov A."/>
            <person name="Salih N.S."/>
            <person name="Samson R.A."/>
            <person name="Sandor E."/>
            <person name="Sanguinetti M."/>
            <person name="Schuetze T."/>
            <person name="Sepcic K."/>
            <person name="Shelest E."/>
            <person name="Sherlock G."/>
            <person name="Sophianopoulou V."/>
            <person name="Squina F.M."/>
            <person name="Sun H."/>
            <person name="Susca A."/>
            <person name="Todd R.B."/>
            <person name="Tsang A."/>
            <person name="Unkles S.E."/>
            <person name="van de Wiele N."/>
            <person name="van Rossen-Uffink D."/>
            <person name="Oliveira J.V."/>
            <person name="Vesth T.C."/>
            <person name="Visser J."/>
            <person name="Yu J.-H."/>
            <person name="Zhou M."/>
            <person name="Andersen M.R."/>
            <person name="Archer D.B."/>
            <person name="Baker S.E."/>
            <person name="Benoit I."/>
            <person name="Brakhage A.A."/>
            <person name="Braus G.H."/>
            <person name="Fischer R."/>
            <person name="Frisvad J.C."/>
            <person name="Goldman G.H."/>
            <person name="Houbraken J."/>
            <person name="Oakley B."/>
            <person name="Pocsi I."/>
            <person name="Scazzocchio C."/>
            <person name="Seiboth B."/>
            <person name="vanKuyk P.A."/>
            <person name="Wortman J."/>
            <person name="Dyer P.S."/>
            <person name="Grigoriev I.V."/>
        </authorList>
    </citation>
    <scope>NUCLEOTIDE SEQUENCE [LARGE SCALE GENOMIC DNA]</scope>
    <source>
        <strain evidence="3">ITEM 5010</strain>
    </source>
</reference>
<dbReference type="EMBL" id="KV907495">
    <property type="protein sequence ID" value="OOF99007.1"/>
    <property type="molecule type" value="Genomic_DNA"/>
</dbReference>
<evidence type="ECO:0000313" key="3">
    <source>
        <dbReference type="Proteomes" id="UP000188318"/>
    </source>
</evidence>
<proteinExistence type="predicted"/>
<feature type="compositionally biased region" description="Basic and acidic residues" evidence="1">
    <location>
        <begin position="345"/>
        <end position="354"/>
    </location>
</feature>
<feature type="compositionally biased region" description="Basic and acidic residues" evidence="1">
    <location>
        <begin position="83"/>
        <end position="93"/>
    </location>
</feature>
<dbReference type="Proteomes" id="UP000188318">
    <property type="component" value="Unassembled WGS sequence"/>
</dbReference>
<protein>
    <submittedName>
        <fullName evidence="2">Uncharacterized protein</fullName>
    </submittedName>
</protein>
<keyword evidence="3" id="KW-1185">Reference proteome</keyword>
<organism evidence="2 3">
    <name type="scientific">Aspergillus carbonarius (strain ITEM 5010)</name>
    <dbReference type="NCBI Taxonomy" id="602072"/>
    <lineage>
        <taxon>Eukaryota</taxon>
        <taxon>Fungi</taxon>
        <taxon>Dikarya</taxon>
        <taxon>Ascomycota</taxon>
        <taxon>Pezizomycotina</taxon>
        <taxon>Eurotiomycetes</taxon>
        <taxon>Eurotiomycetidae</taxon>
        <taxon>Eurotiales</taxon>
        <taxon>Aspergillaceae</taxon>
        <taxon>Aspergillus</taxon>
        <taxon>Aspergillus subgen. Circumdati</taxon>
    </lineage>
</organism>
<dbReference type="OMA" id="HERYYHK"/>
<feature type="region of interest" description="Disordered" evidence="1">
    <location>
        <begin position="335"/>
        <end position="354"/>
    </location>
</feature>
<sequence>MSFKDASAEYAQLMTHHKEGKYLYKPLPHETFHPGQIGYFGLNDKWVQIADLTDPTDLQTKGYTTLKYPLDVDSPDASLWKTRTSESESERSLRGSAGASGAMAGAPVDVSGEVKYKTGARGKAALMTGDVVKYEGFKDPFGDPVGDWVRENAGRLVNESKYGGEIARYGLWGIKATWVTGECAIKMSSGSSRDVDTSFDVAATAMGKLGGGMGSLAKLESENWSVYSSEPGSKGRVVSFSGVHYKMRNTIMKKIRSSPLKFDMQVSLKQPPVMRPIFGESGKMIGVEKVRPVLNSDGFIGFTKVEEEEEKKGDEGEGEEIAVLSVGDIECEGMSEEDIQAGKNYAEEKRKKEEQEILEKWEKHEKMVQAINEAKRQAA</sequence>
<feature type="compositionally biased region" description="Low complexity" evidence="1">
    <location>
        <begin position="95"/>
        <end position="104"/>
    </location>
</feature>
<feature type="region of interest" description="Disordered" evidence="1">
    <location>
        <begin position="80"/>
        <end position="104"/>
    </location>
</feature>
<gene>
    <name evidence="2" type="ORF">ASPCADRAFT_504521</name>
</gene>
<dbReference type="VEuPathDB" id="FungiDB:ASPCADRAFT_504521"/>